<name>A0A561PQP3_9BACT</name>
<organism evidence="3 4">
    <name type="scientific">Chitinophaga polysaccharea</name>
    <dbReference type="NCBI Taxonomy" id="1293035"/>
    <lineage>
        <taxon>Bacteria</taxon>
        <taxon>Pseudomonadati</taxon>
        <taxon>Bacteroidota</taxon>
        <taxon>Chitinophagia</taxon>
        <taxon>Chitinophagales</taxon>
        <taxon>Chitinophagaceae</taxon>
        <taxon>Chitinophaga</taxon>
    </lineage>
</organism>
<dbReference type="AlphaFoldDB" id="A0A561PQP3"/>
<sequence length="448" mass="48221">MKQASLLSRVICMLFICSMLACKKNDVPVAPSDGIQHALITKALTATGDVAVPVSWYQLELKLIKESAGFTPPVAARAIAYTGVTLHEAVLGSMNRAPSLAGQLTGLQVLPAPERGQQYNWAVAANSAMAQIIRSLFPNASATNLALIAQLEQDNQQAHSGGCSAAVITRSVNFGKLIATAIYQWSATDGGKDGYLNNFPSDYIPPTGPGYWIPTPPLFQPAMLPYWGNNRPLLKGAEADLMPPAFSTNSDSPFYRAADEVYQKGKTLTPEEKNIAQYWADGGGTFTPPGHLVGLTAQLVNDEQLTLGAAATLLAQVGIGLNDAAILCWKYKYKYNLIRPVSYIHRYIDSTWTPLIGTPPFPSYTSGHATFTSATGNILAAYFGNSYAFTDNQKAADGFTPRAFNNFTDMINEAAVSRVYGGIHYTFDSDAGKTTGKQIANQVLSLHY</sequence>
<evidence type="ECO:0000313" key="3">
    <source>
        <dbReference type="EMBL" id="TWF40428.1"/>
    </source>
</evidence>
<accession>A0A561PQP3</accession>
<dbReference type="InterPro" id="IPR052559">
    <property type="entry name" value="V-haloperoxidase"/>
</dbReference>
<evidence type="ECO:0000256" key="1">
    <source>
        <dbReference type="SAM" id="SignalP"/>
    </source>
</evidence>
<feature type="signal peptide" evidence="1">
    <location>
        <begin position="1"/>
        <end position="23"/>
    </location>
</feature>
<feature type="domain" description="Phosphatidic acid phosphatase type 2/haloperoxidase" evidence="2">
    <location>
        <begin position="325"/>
        <end position="432"/>
    </location>
</feature>
<dbReference type="InterPro" id="IPR036938">
    <property type="entry name" value="PAP2/HPO_sf"/>
</dbReference>
<dbReference type="InterPro" id="IPR000326">
    <property type="entry name" value="PAP2/HPO"/>
</dbReference>
<dbReference type="Pfam" id="PF01569">
    <property type="entry name" value="PAP2"/>
    <property type="match status" value="1"/>
</dbReference>
<keyword evidence="1" id="KW-0732">Signal</keyword>
<dbReference type="CDD" id="cd03398">
    <property type="entry name" value="PAP2_haloperoxidase"/>
    <property type="match status" value="1"/>
</dbReference>
<feature type="chain" id="PRO_5021950593" evidence="1">
    <location>
        <begin position="24"/>
        <end position="448"/>
    </location>
</feature>
<evidence type="ECO:0000259" key="2">
    <source>
        <dbReference type="Pfam" id="PF01569"/>
    </source>
</evidence>
<dbReference type="Gene3D" id="1.10.606.20">
    <property type="match status" value="1"/>
</dbReference>
<comment type="caution">
    <text evidence="3">The sequence shown here is derived from an EMBL/GenBank/DDBJ whole genome shotgun (WGS) entry which is preliminary data.</text>
</comment>
<dbReference type="Proteomes" id="UP000320811">
    <property type="component" value="Unassembled WGS sequence"/>
</dbReference>
<proteinExistence type="predicted"/>
<protein>
    <submittedName>
        <fullName evidence="3">PAP2 superfamily protein</fullName>
    </submittedName>
</protein>
<keyword evidence="4" id="KW-1185">Reference proteome</keyword>
<reference evidence="3 4" key="1">
    <citation type="submission" date="2019-06" db="EMBL/GenBank/DDBJ databases">
        <title>Sorghum-associated microbial communities from plants grown in Nebraska, USA.</title>
        <authorList>
            <person name="Schachtman D."/>
        </authorList>
    </citation>
    <scope>NUCLEOTIDE SEQUENCE [LARGE SCALE GENOMIC DNA]</scope>
    <source>
        <strain evidence="3 4">1209</strain>
    </source>
</reference>
<gene>
    <name evidence="3" type="ORF">FHW36_104110</name>
</gene>
<evidence type="ECO:0000313" key="4">
    <source>
        <dbReference type="Proteomes" id="UP000320811"/>
    </source>
</evidence>
<dbReference type="PANTHER" id="PTHR34599">
    <property type="entry name" value="PEROXIDASE-RELATED"/>
    <property type="match status" value="1"/>
</dbReference>
<dbReference type="PROSITE" id="PS51257">
    <property type="entry name" value="PROKAR_LIPOPROTEIN"/>
    <property type="match status" value="1"/>
</dbReference>
<dbReference type="EMBL" id="VIWO01000004">
    <property type="protein sequence ID" value="TWF40428.1"/>
    <property type="molecule type" value="Genomic_DNA"/>
</dbReference>
<dbReference type="PANTHER" id="PTHR34599:SF2">
    <property type="entry name" value="TRAF-TYPE DOMAIN-CONTAINING PROTEIN"/>
    <property type="match status" value="1"/>
</dbReference>
<dbReference type="SUPFAM" id="SSF48317">
    <property type="entry name" value="Acid phosphatase/Vanadium-dependent haloperoxidase"/>
    <property type="match status" value="1"/>
</dbReference>